<name>A0A9Q3P1P1_9BASI</name>
<dbReference type="AlphaFoldDB" id="A0A9Q3P1P1"/>
<evidence type="ECO:0000313" key="3">
    <source>
        <dbReference type="Proteomes" id="UP000765509"/>
    </source>
</evidence>
<gene>
    <name evidence="2" type="ORF">O181_087758</name>
</gene>
<organism evidence="2 3">
    <name type="scientific">Austropuccinia psidii MF-1</name>
    <dbReference type="NCBI Taxonomy" id="1389203"/>
    <lineage>
        <taxon>Eukaryota</taxon>
        <taxon>Fungi</taxon>
        <taxon>Dikarya</taxon>
        <taxon>Basidiomycota</taxon>
        <taxon>Pucciniomycotina</taxon>
        <taxon>Pucciniomycetes</taxon>
        <taxon>Pucciniales</taxon>
        <taxon>Sphaerophragmiaceae</taxon>
        <taxon>Austropuccinia</taxon>
    </lineage>
</organism>
<dbReference type="EMBL" id="AVOT02053166">
    <property type="protein sequence ID" value="MBW0548043.1"/>
    <property type="molecule type" value="Genomic_DNA"/>
</dbReference>
<reference evidence="2" key="1">
    <citation type="submission" date="2021-03" db="EMBL/GenBank/DDBJ databases">
        <title>Draft genome sequence of rust myrtle Austropuccinia psidii MF-1, a brazilian biotype.</title>
        <authorList>
            <person name="Quecine M.C."/>
            <person name="Pachon D.M.R."/>
            <person name="Bonatelli M.L."/>
            <person name="Correr F.H."/>
            <person name="Franceschini L.M."/>
            <person name="Leite T.F."/>
            <person name="Margarido G.R.A."/>
            <person name="Almeida C.A."/>
            <person name="Ferrarezi J.A."/>
            <person name="Labate C.A."/>
        </authorList>
    </citation>
    <scope>NUCLEOTIDE SEQUENCE</scope>
    <source>
        <strain evidence="2">MF-1</strain>
    </source>
</reference>
<dbReference type="Proteomes" id="UP000765509">
    <property type="component" value="Unassembled WGS sequence"/>
</dbReference>
<evidence type="ECO:0000256" key="1">
    <source>
        <dbReference type="SAM" id="MobiDB-lite"/>
    </source>
</evidence>
<keyword evidence="3" id="KW-1185">Reference proteome</keyword>
<evidence type="ECO:0000313" key="2">
    <source>
        <dbReference type="EMBL" id="MBW0548043.1"/>
    </source>
</evidence>
<comment type="caution">
    <text evidence="2">The sequence shown here is derived from an EMBL/GenBank/DDBJ whole genome shotgun (WGS) entry which is preliminary data.</text>
</comment>
<feature type="compositionally biased region" description="Polar residues" evidence="1">
    <location>
        <begin position="215"/>
        <end position="227"/>
    </location>
</feature>
<proteinExistence type="predicted"/>
<sequence length="235" mass="27530">MTTPFIANLIHNDNNKVLMKEAPQLKEWQTCTGEGEFDHMSFIKTIEMLQEDYVIPDELIAEILHSFLEKSATRWYYGIRKTNGKNTCSLWKNEIITKWENDSWRYKIENAFQNSSFDPEKHKTSTLFLKQVEILNSLYAEISESIVHMIIPKKCGELEHSLRSRCKNPFTKKEYINELEDLVTRTKIGRTRKKLDIKIPHKRFIKKDKPIEPSKPNTPNTNEQENAINAVGLDT</sequence>
<feature type="region of interest" description="Disordered" evidence="1">
    <location>
        <begin position="207"/>
        <end position="235"/>
    </location>
</feature>
<protein>
    <submittedName>
        <fullName evidence="2">Uncharacterized protein</fullName>
    </submittedName>
</protein>
<accession>A0A9Q3P1P1</accession>
<dbReference type="OrthoDB" id="2507294at2759"/>